<keyword evidence="2" id="KW-1185">Reference proteome</keyword>
<reference evidence="1" key="1">
    <citation type="journal article" date="2014" name="Int. J. Syst. Evol. Microbiol.">
        <title>Complete genome sequence of Corynebacterium casei LMG S-19264T (=DSM 44701T), isolated from a smear-ripened cheese.</title>
        <authorList>
            <consortium name="US DOE Joint Genome Institute (JGI-PGF)"/>
            <person name="Walter F."/>
            <person name="Albersmeier A."/>
            <person name="Kalinowski J."/>
            <person name="Ruckert C."/>
        </authorList>
    </citation>
    <scope>NUCLEOTIDE SEQUENCE</scope>
    <source>
        <strain evidence="1">JCM 3172</strain>
    </source>
</reference>
<accession>A0A918H624</accession>
<protein>
    <submittedName>
        <fullName evidence="1">Uncharacterized protein</fullName>
    </submittedName>
</protein>
<gene>
    <name evidence="1" type="ORF">GCM10014713_39160</name>
</gene>
<organism evidence="1 2">
    <name type="scientific">Streptomyces purpureus</name>
    <dbReference type="NCBI Taxonomy" id="1951"/>
    <lineage>
        <taxon>Bacteria</taxon>
        <taxon>Bacillati</taxon>
        <taxon>Actinomycetota</taxon>
        <taxon>Actinomycetes</taxon>
        <taxon>Kitasatosporales</taxon>
        <taxon>Streptomycetaceae</taxon>
        <taxon>Streptomyces</taxon>
    </lineage>
</organism>
<comment type="caution">
    <text evidence="1">The sequence shown here is derived from an EMBL/GenBank/DDBJ whole genome shotgun (WGS) entry which is preliminary data.</text>
</comment>
<name>A0A918H624_9ACTN</name>
<dbReference type="EMBL" id="BMQQ01000014">
    <property type="protein sequence ID" value="GGT41575.1"/>
    <property type="molecule type" value="Genomic_DNA"/>
</dbReference>
<evidence type="ECO:0000313" key="1">
    <source>
        <dbReference type="EMBL" id="GGT41575.1"/>
    </source>
</evidence>
<proteinExistence type="predicted"/>
<reference evidence="1" key="2">
    <citation type="submission" date="2020-09" db="EMBL/GenBank/DDBJ databases">
        <authorList>
            <person name="Sun Q."/>
            <person name="Ohkuma M."/>
        </authorList>
    </citation>
    <scope>NUCLEOTIDE SEQUENCE</scope>
    <source>
        <strain evidence="1">JCM 3172</strain>
    </source>
</reference>
<evidence type="ECO:0000313" key="2">
    <source>
        <dbReference type="Proteomes" id="UP000619486"/>
    </source>
</evidence>
<dbReference type="Proteomes" id="UP000619486">
    <property type="component" value="Unassembled WGS sequence"/>
</dbReference>
<sequence length="48" mass="5300">MNHVPALWAAAYGSARPAPVRFLARRALALRAFVRELALADHHPFAGY</sequence>
<dbReference type="RefSeq" id="WP_019885060.1">
    <property type="nucleotide sequence ID" value="NZ_BMQQ01000014.1"/>
</dbReference>
<dbReference type="AlphaFoldDB" id="A0A918H624"/>